<organism evidence="2 3">
    <name type="scientific">Pelagomonas calceolata</name>
    <dbReference type="NCBI Taxonomy" id="35677"/>
    <lineage>
        <taxon>Eukaryota</taxon>
        <taxon>Sar</taxon>
        <taxon>Stramenopiles</taxon>
        <taxon>Ochrophyta</taxon>
        <taxon>Pelagophyceae</taxon>
        <taxon>Pelagomonadales</taxon>
        <taxon>Pelagomonadaceae</taxon>
        <taxon>Pelagomonas</taxon>
    </lineage>
</organism>
<feature type="compositionally biased region" description="Low complexity" evidence="1">
    <location>
        <begin position="183"/>
        <end position="194"/>
    </location>
</feature>
<sequence length="201" mass="21765">MGRSQRSNRPPKMVTEATFDVEARKDWLQGFRKRKRERRLTGLAHGALKARKQKLADRAARRSMRPPPAPEPVVLDEAPATRETVVLTDSNVVEQWGAAVTVTTTVGGLDVDAEDADAAEALLRGAHAPPPKKRVDAAQVEAGTLEAARRKVAHLGAQSAKRQRRAARKRDANPHFKGGGRGAARALLDGAAAKRGAKRKK</sequence>
<evidence type="ECO:0008006" key="4">
    <source>
        <dbReference type="Google" id="ProtNLM"/>
    </source>
</evidence>
<dbReference type="Proteomes" id="UP000789595">
    <property type="component" value="Unassembled WGS sequence"/>
</dbReference>
<feature type="region of interest" description="Disordered" evidence="1">
    <location>
        <begin position="48"/>
        <end position="77"/>
    </location>
</feature>
<feature type="region of interest" description="Disordered" evidence="1">
    <location>
        <begin position="152"/>
        <end position="201"/>
    </location>
</feature>
<protein>
    <recommendedName>
        <fullName evidence="4">Nucleolar protein 12</fullName>
    </recommendedName>
</protein>
<accession>A0A8J2SQQ3</accession>
<gene>
    <name evidence="2" type="ORF">PECAL_3P21310</name>
</gene>
<evidence type="ECO:0000256" key="1">
    <source>
        <dbReference type="SAM" id="MobiDB-lite"/>
    </source>
</evidence>
<dbReference type="AlphaFoldDB" id="A0A8J2SQQ3"/>
<comment type="caution">
    <text evidence="2">The sequence shown here is derived from an EMBL/GenBank/DDBJ whole genome shotgun (WGS) entry which is preliminary data.</text>
</comment>
<evidence type="ECO:0000313" key="3">
    <source>
        <dbReference type="Proteomes" id="UP000789595"/>
    </source>
</evidence>
<keyword evidence="3" id="KW-1185">Reference proteome</keyword>
<dbReference type="EMBL" id="CAKKNE010000003">
    <property type="protein sequence ID" value="CAH0372152.1"/>
    <property type="molecule type" value="Genomic_DNA"/>
</dbReference>
<proteinExistence type="predicted"/>
<dbReference type="InterPro" id="IPR019186">
    <property type="entry name" value="Nucleolar_protein_12"/>
</dbReference>
<reference evidence="2" key="1">
    <citation type="submission" date="2021-11" db="EMBL/GenBank/DDBJ databases">
        <authorList>
            <consortium name="Genoscope - CEA"/>
            <person name="William W."/>
        </authorList>
    </citation>
    <scope>NUCLEOTIDE SEQUENCE</scope>
</reference>
<dbReference type="Pfam" id="PF09805">
    <property type="entry name" value="Nop25"/>
    <property type="match status" value="1"/>
</dbReference>
<evidence type="ECO:0000313" key="2">
    <source>
        <dbReference type="EMBL" id="CAH0372152.1"/>
    </source>
</evidence>
<name>A0A8J2SQQ3_9STRA</name>